<dbReference type="VEuPathDB" id="FungiDB:VP01_9556g1"/>
<feature type="compositionally biased region" description="Basic and acidic residues" evidence="1">
    <location>
        <begin position="75"/>
        <end position="86"/>
    </location>
</feature>
<evidence type="ECO:0000313" key="3">
    <source>
        <dbReference type="Proteomes" id="UP000037035"/>
    </source>
</evidence>
<sequence length="138" mass="15940">MRDQEDLNIDILITLKSLQGSQKTSTDFILSSLKQDAITKREEIIKSIKEIKEISMKADLEHLKKRKENTHHNYGRTEDTETKENPPHISNKTPLYNNPYMQEENKNNKSADLDRDGTPNSTMDISAINKLNPPIKDY</sequence>
<reference evidence="2" key="1">
    <citation type="submission" date="2015-08" db="EMBL/GenBank/DDBJ databases">
        <title>Next Generation Sequencing and Analysis of the Genome of Puccinia sorghi L Schw, the Causal Agent of Maize Common Rust.</title>
        <authorList>
            <person name="Rochi L."/>
            <person name="Burguener G."/>
            <person name="Darino M."/>
            <person name="Turjanski A."/>
            <person name="Kreff E."/>
            <person name="Dieguez M.J."/>
            <person name="Sacco F."/>
        </authorList>
    </citation>
    <scope>NUCLEOTIDE SEQUENCE [LARGE SCALE GENOMIC DNA]</scope>
    <source>
        <strain evidence="2">RO10H11247</strain>
    </source>
</reference>
<protein>
    <submittedName>
        <fullName evidence="2">Uncharacterized protein</fullName>
    </submittedName>
</protein>
<proteinExistence type="predicted"/>
<dbReference type="EMBL" id="LAVV01015221">
    <property type="protein sequence ID" value="KNZ44046.1"/>
    <property type="molecule type" value="Genomic_DNA"/>
</dbReference>
<dbReference type="Proteomes" id="UP000037035">
    <property type="component" value="Unassembled WGS sequence"/>
</dbReference>
<accession>A0A0L6U6A2</accession>
<dbReference type="AlphaFoldDB" id="A0A0L6U6A2"/>
<evidence type="ECO:0000313" key="2">
    <source>
        <dbReference type="EMBL" id="KNZ44046.1"/>
    </source>
</evidence>
<keyword evidence="3" id="KW-1185">Reference proteome</keyword>
<dbReference type="OrthoDB" id="10627526at2759"/>
<feature type="region of interest" description="Disordered" evidence="1">
    <location>
        <begin position="64"/>
        <end position="138"/>
    </location>
</feature>
<name>A0A0L6U6A2_9BASI</name>
<feature type="compositionally biased region" description="Basic and acidic residues" evidence="1">
    <location>
        <begin position="103"/>
        <end position="117"/>
    </location>
</feature>
<feature type="compositionally biased region" description="Polar residues" evidence="1">
    <location>
        <begin position="88"/>
        <end position="100"/>
    </location>
</feature>
<evidence type="ECO:0000256" key="1">
    <source>
        <dbReference type="SAM" id="MobiDB-lite"/>
    </source>
</evidence>
<comment type="caution">
    <text evidence="2">The sequence shown here is derived from an EMBL/GenBank/DDBJ whole genome shotgun (WGS) entry which is preliminary data.</text>
</comment>
<organism evidence="2 3">
    <name type="scientific">Puccinia sorghi</name>
    <dbReference type="NCBI Taxonomy" id="27349"/>
    <lineage>
        <taxon>Eukaryota</taxon>
        <taxon>Fungi</taxon>
        <taxon>Dikarya</taxon>
        <taxon>Basidiomycota</taxon>
        <taxon>Pucciniomycotina</taxon>
        <taxon>Pucciniomycetes</taxon>
        <taxon>Pucciniales</taxon>
        <taxon>Pucciniaceae</taxon>
        <taxon>Puccinia</taxon>
    </lineage>
</organism>
<gene>
    <name evidence="2" type="ORF">VP01_9556g1</name>
</gene>